<protein>
    <submittedName>
        <fullName evidence="2">Uncharacterized protein</fullName>
    </submittedName>
</protein>
<feature type="region of interest" description="Disordered" evidence="1">
    <location>
        <begin position="730"/>
        <end position="808"/>
    </location>
</feature>
<feature type="region of interest" description="Disordered" evidence="1">
    <location>
        <begin position="338"/>
        <end position="379"/>
    </location>
</feature>
<feature type="region of interest" description="Disordered" evidence="1">
    <location>
        <begin position="170"/>
        <end position="195"/>
    </location>
</feature>
<accession>A0A0D2MDK0</accession>
<feature type="compositionally biased region" description="Low complexity" evidence="1">
    <location>
        <begin position="174"/>
        <end position="192"/>
    </location>
</feature>
<dbReference type="GeneID" id="25739575"/>
<feature type="non-terminal residue" evidence="2">
    <location>
        <position position="1"/>
    </location>
</feature>
<feature type="region of interest" description="Disordered" evidence="1">
    <location>
        <begin position="401"/>
        <end position="422"/>
    </location>
</feature>
<keyword evidence="3" id="KW-1185">Reference proteome</keyword>
<feature type="compositionally biased region" description="Gly residues" evidence="1">
    <location>
        <begin position="505"/>
        <end position="518"/>
    </location>
</feature>
<evidence type="ECO:0000256" key="1">
    <source>
        <dbReference type="SAM" id="MobiDB-lite"/>
    </source>
</evidence>
<dbReference type="AlphaFoldDB" id="A0A0D2MDK0"/>
<proteinExistence type="predicted"/>
<feature type="compositionally biased region" description="Basic and acidic residues" evidence="1">
    <location>
        <begin position="338"/>
        <end position="349"/>
    </location>
</feature>
<evidence type="ECO:0000313" key="2">
    <source>
        <dbReference type="EMBL" id="KIZ01265.1"/>
    </source>
</evidence>
<feature type="region of interest" description="Disordered" evidence="1">
    <location>
        <begin position="477"/>
        <end position="522"/>
    </location>
</feature>
<dbReference type="Proteomes" id="UP000054498">
    <property type="component" value="Unassembled WGS sequence"/>
</dbReference>
<evidence type="ECO:0000313" key="3">
    <source>
        <dbReference type="Proteomes" id="UP000054498"/>
    </source>
</evidence>
<dbReference type="KEGG" id="mng:MNEG_6699"/>
<feature type="region of interest" description="Disordered" evidence="1">
    <location>
        <begin position="638"/>
        <end position="668"/>
    </location>
</feature>
<dbReference type="EMBL" id="KK101333">
    <property type="protein sequence ID" value="KIZ01265.1"/>
    <property type="molecule type" value="Genomic_DNA"/>
</dbReference>
<feature type="compositionally biased region" description="Gly residues" evidence="1">
    <location>
        <begin position="487"/>
        <end position="496"/>
    </location>
</feature>
<organism evidence="2 3">
    <name type="scientific">Monoraphidium neglectum</name>
    <dbReference type="NCBI Taxonomy" id="145388"/>
    <lineage>
        <taxon>Eukaryota</taxon>
        <taxon>Viridiplantae</taxon>
        <taxon>Chlorophyta</taxon>
        <taxon>core chlorophytes</taxon>
        <taxon>Chlorophyceae</taxon>
        <taxon>CS clade</taxon>
        <taxon>Sphaeropleales</taxon>
        <taxon>Selenastraceae</taxon>
        <taxon>Monoraphidium</taxon>
    </lineage>
</organism>
<reference evidence="2 3" key="1">
    <citation type="journal article" date="2013" name="BMC Genomics">
        <title>Reconstruction of the lipid metabolism for the microalga Monoraphidium neglectum from its genome sequence reveals characteristics suitable for biofuel production.</title>
        <authorList>
            <person name="Bogen C."/>
            <person name="Al-Dilaimi A."/>
            <person name="Albersmeier A."/>
            <person name="Wichmann J."/>
            <person name="Grundmann M."/>
            <person name="Rupp O."/>
            <person name="Lauersen K.J."/>
            <person name="Blifernez-Klassen O."/>
            <person name="Kalinowski J."/>
            <person name="Goesmann A."/>
            <person name="Mussgnug J.H."/>
            <person name="Kruse O."/>
        </authorList>
    </citation>
    <scope>NUCLEOTIDE SEQUENCE [LARGE SCALE GENOMIC DNA]</scope>
    <source>
        <strain evidence="2 3">SAG 48.87</strain>
    </source>
</reference>
<gene>
    <name evidence="2" type="ORF">MNEG_6699</name>
</gene>
<dbReference type="OrthoDB" id="10693173at2759"/>
<name>A0A0D2MDK0_9CHLO</name>
<feature type="compositionally biased region" description="Acidic residues" evidence="1">
    <location>
        <begin position="654"/>
        <end position="668"/>
    </location>
</feature>
<feature type="compositionally biased region" description="Gly residues" evidence="1">
    <location>
        <begin position="643"/>
        <end position="652"/>
    </location>
</feature>
<dbReference type="RefSeq" id="XP_013900284.1">
    <property type="nucleotide sequence ID" value="XM_014044830.1"/>
</dbReference>
<feature type="compositionally biased region" description="Gly residues" evidence="1">
    <location>
        <begin position="739"/>
        <end position="751"/>
    </location>
</feature>
<sequence>AMLDHLMSLGLTERLAAACRASTPAAAPTSRGSGPGLAGPAEALSELQQAAAGFLVHVATSAAANDVAAAGRCLLDHAAVLLVLLLRRAIAGSKPPCREAPGAAEAAGAGAGAATDPTTVDAALLEAALRGLARLSAEPRGGAEACVRAKAVPWLLQALRVERSAYAALRRGHQQQQQQQQQKQQQQPQQQQGALSAAIDSITSGAVGHACYHQLEQRELERPLACLQARLASGGAWPAQPLTAADDACADGREGALALAALLNVSSLPAGQLAACRHGLYTLIRTALSCPDVGRAGMAAAVLRAVCGNAGNASAVYKAEMRLKRAALLRAAGLRPEERRGRREARCAGEDSGEAGAAERDAAPPAGQPKRPTPVPALAMPASIPAAPAAAPAAMAAGPRRASIAGAQPTSSRAGGAAASPRPTCTFEAAGDAALMTARWGVRGAEAARHVGPDTAQASMVLTRITPRLLVRADGARISKGAPGARDGSGGGGTGADGAAAQGASGIGGDGSGGGSGAGEDEDGEAQSIVYQMAKRISMIGSAACSPRIGASVVAAAPADVVADAAAPAAAPVAAAGLWVRGPGGARRSSVWPARAQQPEPDVRAAFLEWCDFLDGPGASNAGGAANAPTSRRPTLAFATATCGGGSGGGGAASDEEGEGDGDDLTTDDPEERAWLLLQRRAAEAERARAESAARAGALKGRFNRSLCRGRAEAWQGRAKAAAAAAGARAASAEPAARHGGGAGGRSGEGSGALSHRQGRAPQSKGGLLRARPQTAGPLGRAPPSHTKATPPGGNSVNQARPASAGAAAPWAPSLVGFVQSQDPVAPGPVRRRCAADRLMVAAAPGDVVDALAGG</sequence>